<gene>
    <name evidence="1" type="ORF">GCM10011386_20340</name>
</gene>
<dbReference type="Gene3D" id="2.40.160.130">
    <property type="entry name" value="Capsule assembly protein Wzi"/>
    <property type="match status" value="1"/>
</dbReference>
<dbReference type="InterPro" id="IPR026950">
    <property type="entry name" value="Caps_assemb_Wzi"/>
</dbReference>
<accession>A0ABQ1LQU8</accession>
<comment type="caution">
    <text evidence="1">The sequence shown here is derived from an EMBL/GenBank/DDBJ whole genome shotgun (WGS) entry which is preliminary data.</text>
</comment>
<sequence length="551" mass="62914">MTGGYAASGQNLPVGTPILEDFYRREQLLGKFDSTVTFSVRPLTNNVINRRNIFLPGDEASRAHLIDKEEGLDVQILPFQWKHQINSTIPYGWNDGAMIPSAGYQMMLSGGVYAKYKFLSIQLRPEYVLAQNKRYEGFNAKSRQAWSAWYSRWGNTIDKPERFGEGWYSKALLGQSSIRLTFDPVSVGLSTENLWWGPGLYNSLMLSNTAPGFAHLTLNTTKPVKTPIGNFEGQIIAGRLDGSGFPPKEMGNSDHYEGFYRPKSDDWRYLSGIILTYQPTWLPGLSIGLSRSFVAYSAALSGGLKNYLPFFEPAVKSSYGGEGDSAANEGEGIDRDQLLSTFVRWLIPSANAEAYFEYGRNDHPWNSRDLFVMLEHSRAYIFGFRKMTALNWFGDDYLNVNLEVMQSEGPTEDIRRGGPWYRHGQVRHGYTHLGQMLGAGIDPGSNLQTLNISWIQAMKQLGVQFQRYVHYNDFFYLISDDMRRNWVDISMALYGEWDYKNFLLSSQLHFIKAMNYQYQEVKPNPNANSYWSFSGNDKFNVQFQLGLYYKF</sequence>
<dbReference type="Proteomes" id="UP000597338">
    <property type="component" value="Unassembled WGS sequence"/>
</dbReference>
<protein>
    <recommendedName>
        <fullName evidence="3">Capsule assembly protein Wzi</fullName>
    </recommendedName>
</protein>
<organism evidence="1 2">
    <name type="scientific">Parapedobacter defluvii</name>
    <dbReference type="NCBI Taxonomy" id="2045106"/>
    <lineage>
        <taxon>Bacteria</taxon>
        <taxon>Pseudomonadati</taxon>
        <taxon>Bacteroidota</taxon>
        <taxon>Sphingobacteriia</taxon>
        <taxon>Sphingobacteriales</taxon>
        <taxon>Sphingobacteriaceae</taxon>
        <taxon>Parapedobacter</taxon>
    </lineage>
</organism>
<evidence type="ECO:0008006" key="3">
    <source>
        <dbReference type="Google" id="ProtNLM"/>
    </source>
</evidence>
<dbReference type="EMBL" id="BMIK01000005">
    <property type="protein sequence ID" value="GGC28236.1"/>
    <property type="molecule type" value="Genomic_DNA"/>
</dbReference>
<dbReference type="InterPro" id="IPR038636">
    <property type="entry name" value="Wzi_sf"/>
</dbReference>
<evidence type="ECO:0000313" key="2">
    <source>
        <dbReference type="Proteomes" id="UP000597338"/>
    </source>
</evidence>
<dbReference type="Pfam" id="PF14052">
    <property type="entry name" value="Caps_assemb_Wzi"/>
    <property type="match status" value="1"/>
</dbReference>
<evidence type="ECO:0000313" key="1">
    <source>
        <dbReference type="EMBL" id="GGC28236.1"/>
    </source>
</evidence>
<keyword evidence="2" id="KW-1185">Reference proteome</keyword>
<proteinExistence type="predicted"/>
<reference evidence="2" key="1">
    <citation type="journal article" date="2019" name="Int. J. Syst. Evol. Microbiol.">
        <title>The Global Catalogue of Microorganisms (GCM) 10K type strain sequencing project: providing services to taxonomists for standard genome sequencing and annotation.</title>
        <authorList>
            <consortium name="The Broad Institute Genomics Platform"/>
            <consortium name="The Broad Institute Genome Sequencing Center for Infectious Disease"/>
            <person name="Wu L."/>
            <person name="Ma J."/>
        </authorList>
    </citation>
    <scope>NUCLEOTIDE SEQUENCE [LARGE SCALE GENOMIC DNA]</scope>
    <source>
        <strain evidence="2">CGMCC 1.15342</strain>
    </source>
</reference>
<name>A0ABQ1LQU8_9SPHI</name>